<dbReference type="InterPro" id="IPR019619">
    <property type="entry name" value="DUF2490"/>
</dbReference>
<protein>
    <submittedName>
        <fullName evidence="1">DUF2490 domain-containing protein</fullName>
    </submittedName>
</protein>
<comment type="caution">
    <text evidence="1">The sequence shown here is derived from an EMBL/GenBank/DDBJ whole genome shotgun (WGS) entry which is preliminary data.</text>
</comment>
<dbReference type="Proteomes" id="UP001597051">
    <property type="component" value="Unassembled WGS sequence"/>
</dbReference>
<evidence type="ECO:0000313" key="1">
    <source>
        <dbReference type="EMBL" id="MFD0984111.1"/>
    </source>
</evidence>
<dbReference type="EMBL" id="JBHTIZ010000016">
    <property type="protein sequence ID" value="MFD0984111.1"/>
    <property type="molecule type" value="Genomic_DNA"/>
</dbReference>
<organism evidence="1 2">
    <name type="scientific">Flavobacterium myungsuense</name>
    <dbReference type="NCBI Taxonomy" id="651823"/>
    <lineage>
        <taxon>Bacteria</taxon>
        <taxon>Pseudomonadati</taxon>
        <taxon>Bacteroidota</taxon>
        <taxon>Flavobacteriia</taxon>
        <taxon>Flavobacteriales</taxon>
        <taxon>Flavobacteriaceae</taxon>
        <taxon>Flavobacterium</taxon>
    </lineage>
</organism>
<evidence type="ECO:0000313" key="2">
    <source>
        <dbReference type="Proteomes" id="UP001597051"/>
    </source>
</evidence>
<name>A0ABW3J2Z9_9FLAO</name>
<accession>A0ABW3J2Z9</accession>
<dbReference type="RefSeq" id="WP_379759916.1">
    <property type="nucleotide sequence ID" value="NZ_JBHSYB010000068.1"/>
</dbReference>
<dbReference type="Pfam" id="PF10677">
    <property type="entry name" value="DUF2490"/>
    <property type="match status" value="1"/>
</dbReference>
<sequence>MFKQLFKVLFLLVPILVVSQKTLIKEVNHQSQTWISINNTIKVNEQLSFLADFHIRRNDFLDNENFYFVRFGAGHSLNNKVLLAAGYAHMWLAPTKSEWNTFSNENRCYQQAQWSSKIGNKSILQRIRNEQRWQEKIANDQKTGDNRFTNRVRYLLSLNIPIFKKSTMPTLVVSDEILFHFGKEVVYNTFDQNRIFIGIKQSINPKLSFDFGYMNLYQQKYSGNQYDSNHTLRLFFYYNTSFKSLAHFKHHESGDE</sequence>
<proteinExistence type="predicted"/>
<keyword evidence="2" id="KW-1185">Reference proteome</keyword>
<gene>
    <name evidence="1" type="ORF">ACFQ0S_06415</name>
</gene>
<reference evidence="2" key="1">
    <citation type="journal article" date="2019" name="Int. J. Syst. Evol. Microbiol.">
        <title>The Global Catalogue of Microorganisms (GCM) 10K type strain sequencing project: providing services to taxonomists for standard genome sequencing and annotation.</title>
        <authorList>
            <consortium name="The Broad Institute Genomics Platform"/>
            <consortium name="The Broad Institute Genome Sequencing Center for Infectious Disease"/>
            <person name="Wu L."/>
            <person name="Ma J."/>
        </authorList>
    </citation>
    <scope>NUCLEOTIDE SEQUENCE [LARGE SCALE GENOMIC DNA]</scope>
    <source>
        <strain evidence="2">CECT 7649</strain>
    </source>
</reference>